<dbReference type="Gene3D" id="3.30.300.90">
    <property type="entry name" value="BolA-like"/>
    <property type="match status" value="1"/>
</dbReference>
<comment type="similarity">
    <text evidence="1 3">Belongs to the BolA/IbaG family.</text>
</comment>
<dbReference type="InterPro" id="IPR002634">
    <property type="entry name" value="BolA"/>
</dbReference>
<dbReference type="RefSeq" id="WP_101520719.1">
    <property type="nucleotide sequence ID" value="NZ_PKLZ01000003.1"/>
</dbReference>
<dbReference type="SUPFAM" id="SSF82657">
    <property type="entry name" value="BolA-like"/>
    <property type="match status" value="1"/>
</dbReference>
<dbReference type="FunFam" id="3.30.300.90:FF:000001">
    <property type="entry name" value="Transcriptional regulator BolA"/>
    <property type="match status" value="1"/>
</dbReference>
<reference evidence="6" key="1">
    <citation type="submission" date="2017-11" db="EMBL/GenBank/DDBJ databases">
        <title>The draft genome sequence of Chromatocurvus sp. F02.</title>
        <authorList>
            <person name="Du Z.-J."/>
            <person name="Chang Y.-Q."/>
        </authorList>
    </citation>
    <scope>NUCLEOTIDE SEQUENCE [LARGE SCALE GENOMIC DNA]</scope>
    <source>
        <strain evidence="6">F02</strain>
    </source>
</reference>
<gene>
    <name evidence="5" type="ORF">CWI75_06780</name>
</gene>
<dbReference type="InterPro" id="IPR050961">
    <property type="entry name" value="BolA/IbaG_stress_morph_reg"/>
</dbReference>
<dbReference type="PIRSF" id="PIRSF003113">
    <property type="entry name" value="BolA"/>
    <property type="match status" value="1"/>
</dbReference>
<evidence type="ECO:0000256" key="2">
    <source>
        <dbReference type="ARBA" id="ARBA00074073"/>
    </source>
</evidence>
<feature type="region of interest" description="Disordered" evidence="4">
    <location>
        <begin position="86"/>
        <end position="108"/>
    </location>
</feature>
<evidence type="ECO:0000256" key="4">
    <source>
        <dbReference type="SAM" id="MobiDB-lite"/>
    </source>
</evidence>
<dbReference type="InterPro" id="IPR036065">
    <property type="entry name" value="BolA-like_sf"/>
</dbReference>
<name>A0A2N5Y422_9GAMM</name>
<evidence type="ECO:0000256" key="3">
    <source>
        <dbReference type="RuleBase" id="RU003860"/>
    </source>
</evidence>
<comment type="caution">
    <text evidence="5">The sequence shown here is derived from an EMBL/GenBank/DDBJ whole genome shotgun (WGS) entry which is preliminary data.</text>
</comment>
<dbReference type="AlphaFoldDB" id="A0A2N5Y422"/>
<dbReference type="OrthoDB" id="9801469at2"/>
<organism evidence="5 6">
    <name type="scientific">Kineobactrum sediminis</name>
    <dbReference type="NCBI Taxonomy" id="1905677"/>
    <lineage>
        <taxon>Bacteria</taxon>
        <taxon>Pseudomonadati</taxon>
        <taxon>Pseudomonadota</taxon>
        <taxon>Gammaproteobacteria</taxon>
        <taxon>Cellvibrionales</taxon>
        <taxon>Halieaceae</taxon>
        <taxon>Kineobactrum</taxon>
    </lineage>
</organism>
<evidence type="ECO:0000256" key="1">
    <source>
        <dbReference type="ARBA" id="ARBA00005578"/>
    </source>
</evidence>
<dbReference type="GO" id="GO:0005829">
    <property type="term" value="C:cytosol"/>
    <property type="evidence" value="ECO:0007669"/>
    <property type="project" value="TreeGrafter"/>
</dbReference>
<dbReference type="Proteomes" id="UP000234845">
    <property type="component" value="Unassembled WGS sequence"/>
</dbReference>
<dbReference type="GO" id="GO:0006351">
    <property type="term" value="P:DNA-templated transcription"/>
    <property type="evidence" value="ECO:0007669"/>
    <property type="project" value="TreeGrafter"/>
</dbReference>
<proteinExistence type="inferred from homology"/>
<dbReference type="Pfam" id="PF01722">
    <property type="entry name" value="BolA"/>
    <property type="match status" value="1"/>
</dbReference>
<dbReference type="GO" id="GO:1990229">
    <property type="term" value="C:iron-sulfur cluster assembly complex"/>
    <property type="evidence" value="ECO:0007669"/>
    <property type="project" value="UniProtKB-ARBA"/>
</dbReference>
<sequence>MSVRQIIQARLEADLAPLHLEVANESDQHSVPPDSETHFRVVVVSDAFAGQRKVARHQRVYGVLEAQLKGPVHALALHTFTPDEWQARQQSAPASPDCLGGSKADPGV</sequence>
<evidence type="ECO:0000313" key="5">
    <source>
        <dbReference type="EMBL" id="PLW83118.1"/>
    </source>
</evidence>
<accession>A0A2N5Y422</accession>
<dbReference type="EMBL" id="PKLZ01000003">
    <property type="protein sequence ID" value="PLW83118.1"/>
    <property type="molecule type" value="Genomic_DNA"/>
</dbReference>
<keyword evidence="6" id="KW-1185">Reference proteome</keyword>
<evidence type="ECO:0000313" key="6">
    <source>
        <dbReference type="Proteomes" id="UP000234845"/>
    </source>
</evidence>
<dbReference type="PANTHER" id="PTHR46229">
    <property type="entry name" value="BOLA TRANSCRIPTION REGULATOR"/>
    <property type="match status" value="1"/>
</dbReference>
<dbReference type="PANTHER" id="PTHR46229:SF2">
    <property type="entry name" value="BOLA-LIKE PROTEIN 1"/>
    <property type="match status" value="1"/>
</dbReference>
<protein>
    <recommendedName>
        <fullName evidence="2">DNA-binding transcriptional regulator BolA</fullName>
    </recommendedName>
</protein>